<keyword evidence="10" id="KW-0862">Zinc</keyword>
<comment type="catalytic activity">
    <reaction evidence="1">
        <text>S-ubiquitinyl-[E2 ubiquitin-conjugating enzyme]-L-cysteine + [acceptor protein]-L-lysine = [E2 ubiquitin-conjugating enzyme]-L-cysteine + N(6)-ubiquitinyl-[acceptor protein]-L-lysine.</text>
        <dbReference type="EC" id="2.3.2.27"/>
    </reaction>
</comment>
<keyword evidence="7" id="KW-0479">Metal-binding</keyword>
<feature type="domain" description="RING-type" evidence="15">
    <location>
        <begin position="101"/>
        <end position="143"/>
    </location>
</feature>
<evidence type="ECO:0000256" key="12">
    <source>
        <dbReference type="ARBA" id="ARBA00023136"/>
    </source>
</evidence>
<evidence type="ECO:0000313" key="17">
    <source>
        <dbReference type="Proteomes" id="UP001497516"/>
    </source>
</evidence>
<dbReference type="PANTHER" id="PTHR45768:SF13">
    <property type="entry name" value="TRANSCRIPTION FACTOR C2H2 FAMILY-RELATED"/>
    <property type="match status" value="1"/>
</dbReference>
<evidence type="ECO:0000256" key="11">
    <source>
        <dbReference type="ARBA" id="ARBA00022989"/>
    </source>
</evidence>
<evidence type="ECO:0000259" key="15">
    <source>
        <dbReference type="PROSITE" id="PS50089"/>
    </source>
</evidence>
<dbReference type="InterPro" id="IPR001841">
    <property type="entry name" value="Znf_RING"/>
</dbReference>
<keyword evidence="6" id="KW-0812">Transmembrane</keyword>
<gene>
    <name evidence="16" type="ORF">LTRI10_LOCUS11223</name>
</gene>
<keyword evidence="17" id="KW-1185">Reference proteome</keyword>
<dbReference type="GO" id="GO:0061630">
    <property type="term" value="F:ubiquitin protein ligase activity"/>
    <property type="evidence" value="ECO:0007669"/>
    <property type="project" value="UniProtKB-EC"/>
</dbReference>
<keyword evidence="11" id="KW-1133">Transmembrane helix</keyword>
<comment type="pathway">
    <text evidence="3">Protein modification; protein ubiquitination.</text>
</comment>
<dbReference type="GO" id="GO:0016020">
    <property type="term" value="C:membrane"/>
    <property type="evidence" value="ECO:0007669"/>
    <property type="project" value="UniProtKB-SubCell"/>
</dbReference>
<protein>
    <recommendedName>
        <fullName evidence="4">RING-type E3 ubiquitin transferase</fullName>
        <ecNumber evidence="4">2.3.2.27</ecNumber>
    </recommendedName>
</protein>
<keyword evidence="9" id="KW-0833">Ubl conjugation pathway</keyword>
<keyword evidence="8 14" id="KW-0863">Zinc-finger</keyword>
<keyword evidence="5" id="KW-0808">Transferase</keyword>
<evidence type="ECO:0000256" key="9">
    <source>
        <dbReference type="ARBA" id="ARBA00022786"/>
    </source>
</evidence>
<evidence type="ECO:0000313" key="16">
    <source>
        <dbReference type="EMBL" id="CAL1367681.1"/>
    </source>
</evidence>
<accession>A0AAV2D6C2</accession>
<evidence type="ECO:0000256" key="14">
    <source>
        <dbReference type="PROSITE-ProRule" id="PRU00175"/>
    </source>
</evidence>
<dbReference type="Gene3D" id="3.30.40.10">
    <property type="entry name" value="Zinc/RING finger domain, C3HC4 (zinc finger)"/>
    <property type="match status" value="1"/>
</dbReference>
<dbReference type="AlphaFoldDB" id="A0AAV2D6C2"/>
<evidence type="ECO:0000256" key="5">
    <source>
        <dbReference type="ARBA" id="ARBA00022679"/>
    </source>
</evidence>
<evidence type="ECO:0000256" key="7">
    <source>
        <dbReference type="ARBA" id="ARBA00022723"/>
    </source>
</evidence>
<dbReference type="SUPFAM" id="SSF57850">
    <property type="entry name" value="RING/U-box"/>
    <property type="match status" value="1"/>
</dbReference>
<dbReference type="EMBL" id="OZ034815">
    <property type="protein sequence ID" value="CAL1367681.1"/>
    <property type="molecule type" value="Genomic_DNA"/>
</dbReference>
<dbReference type="PROSITE" id="PS50089">
    <property type="entry name" value="ZF_RING_2"/>
    <property type="match status" value="1"/>
</dbReference>
<sequence>MVMEIIISVVLLVGGISALVFIHICIVSRAFAGDDGAADHGDHHQNVIIFDDGNGFRRHGGGGRGGIEKVLNEDVMMESGIPCFSYKQGRDGSASAVVEYCVVCLEKLVVGESCRLLPNCSHCFHAPCIDSWLLQTPVCPICRTGVDVVAASPVSDSDSGELVSVLVGDG</sequence>
<evidence type="ECO:0000256" key="13">
    <source>
        <dbReference type="ARBA" id="ARBA00024209"/>
    </source>
</evidence>
<dbReference type="GO" id="GO:0008270">
    <property type="term" value="F:zinc ion binding"/>
    <property type="evidence" value="ECO:0007669"/>
    <property type="project" value="UniProtKB-KW"/>
</dbReference>
<dbReference type="EC" id="2.3.2.27" evidence="4"/>
<evidence type="ECO:0000256" key="1">
    <source>
        <dbReference type="ARBA" id="ARBA00000900"/>
    </source>
</evidence>
<evidence type="ECO:0000256" key="4">
    <source>
        <dbReference type="ARBA" id="ARBA00012483"/>
    </source>
</evidence>
<name>A0AAV2D6C2_9ROSI</name>
<dbReference type="PANTHER" id="PTHR45768">
    <property type="entry name" value="E3 UBIQUITIN-PROTEIN LIGASE RNF13-LIKE"/>
    <property type="match status" value="1"/>
</dbReference>
<organism evidence="16 17">
    <name type="scientific">Linum trigynum</name>
    <dbReference type="NCBI Taxonomy" id="586398"/>
    <lineage>
        <taxon>Eukaryota</taxon>
        <taxon>Viridiplantae</taxon>
        <taxon>Streptophyta</taxon>
        <taxon>Embryophyta</taxon>
        <taxon>Tracheophyta</taxon>
        <taxon>Spermatophyta</taxon>
        <taxon>Magnoliopsida</taxon>
        <taxon>eudicotyledons</taxon>
        <taxon>Gunneridae</taxon>
        <taxon>Pentapetalae</taxon>
        <taxon>rosids</taxon>
        <taxon>fabids</taxon>
        <taxon>Malpighiales</taxon>
        <taxon>Linaceae</taxon>
        <taxon>Linum</taxon>
    </lineage>
</organism>
<keyword evidence="12" id="KW-0472">Membrane</keyword>
<evidence type="ECO:0000256" key="3">
    <source>
        <dbReference type="ARBA" id="ARBA00004906"/>
    </source>
</evidence>
<comment type="similarity">
    <text evidence="13">Belongs to the RING-type zinc finger family. ATL subfamily.</text>
</comment>
<dbReference type="SMART" id="SM00184">
    <property type="entry name" value="RING"/>
    <property type="match status" value="1"/>
</dbReference>
<reference evidence="16 17" key="1">
    <citation type="submission" date="2024-04" db="EMBL/GenBank/DDBJ databases">
        <authorList>
            <person name="Fracassetti M."/>
        </authorList>
    </citation>
    <scope>NUCLEOTIDE SEQUENCE [LARGE SCALE GENOMIC DNA]</scope>
</reference>
<evidence type="ECO:0000256" key="6">
    <source>
        <dbReference type="ARBA" id="ARBA00022692"/>
    </source>
</evidence>
<proteinExistence type="inferred from homology"/>
<evidence type="ECO:0000256" key="10">
    <source>
        <dbReference type="ARBA" id="ARBA00022833"/>
    </source>
</evidence>
<comment type="subcellular location">
    <subcellularLocation>
        <location evidence="2">Membrane</location>
        <topology evidence="2">Single-pass membrane protein</topology>
    </subcellularLocation>
</comment>
<evidence type="ECO:0000256" key="2">
    <source>
        <dbReference type="ARBA" id="ARBA00004167"/>
    </source>
</evidence>
<evidence type="ECO:0000256" key="8">
    <source>
        <dbReference type="ARBA" id="ARBA00022771"/>
    </source>
</evidence>
<dbReference type="InterPro" id="IPR013083">
    <property type="entry name" value="Znf_RING/FYVE/PHD"/>
</dbReference>
<dbReference type="Proteomes" id="UP001497516">
    <property type="component" value="Chromosome 2"/>
</dbReference>
<dbReference type="Pfam" id="PF13639">
    <property type="entry name" value="zf-RING_2"/>
    <property type="match status" value="1"/>
</dbReference>